<dbReference type="EMBL" id="BGZK01001195">
    <property type="protein sequence ID" value="GBP74004.1"/>
    <property type="molecule type" value="Genomic_DNA"/>
</dbReference>
<evidence type="ECO:0000313" key="1">
    <source>
        <dbReference type="EMBL" id="GBP74004.1"/>
    </source>
</evidence>
<dbReference type="Proteomes" id="UP000299102">
    <property type="component" value="Unassembled WGS sequence"/>
</dbReference>
<organism evidence="1 2">
    <name type="scientific">Eumeta variegata</name>
    <name type="common">Bagworm moth</name>
    <name type="synonym">Eumeta japonica</name>
    <dbReference type="NCBI Taxonomy" id="151549"/>
    <lineage>
        <taxon>Eukaryota</taxon>
        <taxon>Metazoa</taxon>
        <taxon>Ecdysozoa</taxon>
        <taxon>Arthropoda</taxon>
        <taxon>Hexapoda</taxon>
        <taxon>Insecta</taxon>
        <taxon>Pterygota</taxon>
        <taxon>Neoptera</taxon>
        <taxon>Endopterygota</taxon>
        <taxon>Lepidoptera</taxon>
        <taxon>Glossata</taxon>
        <taxon>Ditrysia</taxon>
        <taxon>Tineoidea</taxon>
        <taxon>Psychidae</taxon>
        <taxon>Oiketicinae</taxon>
        <taxon>Eumeta</taxon>
    </lineage>
</organism>
<keyword evidence="2" id="KW-1185">Reference proteome</keyword>
<accession>A0A4C1YG87</accession>
<proteinExistence type="predicted"/>
<protein>
    <submittedName>
        <fullName evidence="1">Uncharacterized protein</fullName>
    </submittedName>
</protein>
<gene>
    <name evidence="1" type="ORF">EVAR_76679_1</name>
</gene>
<sequence length="120" mass="13948">MFRSVNIQYTKWDGLAAQGSKWHGLVQRRIRNSKDSRYSTMKARNSSRAVSGKRPFHEMSFVSVHRAFVARSAALATFRDLLAVDLEPSRSDTETDRLIERDVDIRAAFSKRYFPFQPHR</sequence>
<dbReference type="AlphaFoldDB" id="A0A4C1YG87"/>
<reference evidence="1 2" key="1">
    <citation type="journal article" date="2019" name="Commun. Biol.">
        <title>The bagworm genome reveals a unique fibroin gene that provides high tensile strength.</title>
        <authorList>
            <person name="Kono N."/>
            <person name="Nakamura H."/>
            <person name="Ohtoshi R."/>
            <person name="Tomita M."/>
            <person name="Numata K."/>
            <person name="Arakawa K."/>
        </authorList>
    </citation>
    <scope>NUCLEOTIDE SEQUENCE [LARGE SCALE GENOMIC DNA]</scope>
</reference>
<evidence type="ECO:0000313" key="2">
    <source>
        <dbReference type="Proteomes" id="UP000299102"/>
    </source>
</evidence>
<comment type="caution">
    <text evidence="1">The sequence shown here is derived from an EMBL/GenBank/DDBJ whole genome shotgun (WGS) entry which is preliminary data.</text>
</comment>
<name>A0A4C1YG87_EUMVA</name>